<name>A0AAP0B9Y2_9ASPA</name>
<keyword evidence="2" id="KW-1185">Reference proteome</keyword>
<gene>
    <name evidence="1" type="ORF">KSP39_PZI014703</name>
</gene>
<dbReference type="AlphaFoldDB" id="A0AAP0B9Y2"/>
<dbReference type="Pfam" id="PF12579">
    <property type="entry name" value="DUF3755"/>
    <property type="match status" value="1"/>
</dbReference>
<evidence type="ECO:0000313" key="1">
    <source>
        <dbReference type="EMBL" id="KAK8934149.1"/>
    </source>
</evidence>
<accession>A0AAP0B9Y2</accession>
<dbReference type="PANTHER" id="PTHR14000">
    <property type="entry name" value="FINGER CCCH DOMAIN PROTEIN, PUTATIVE (DUF3755)-RELATED"/>
    <property type="match status" value="1"/>
</dbReference>
<sequence length="276" mass="30653">MDMSTDSNMNFQNGVFASSFYNQHADSFQPGMINNTAGLLQGGFSSSGGINGSSTMVLAGNPATLYNGSLMVLEGSSSSNPPVDLVAGLKHDTGLAADWSYKEQALLRHGLIKYVDQPSIMKYVKIAALLPEKSVRDVALRSQWMTRKENGKRRKLEEYYVGKRCKDRKERMGDSSMNVNIYPFGNVVGYPFMMHDVNNNNSLSLFMQIHDNVNLFLRSRNNITIILNSMSGMPGIMSLMPPLPVSVNEDLVTSILPSTRQVRVYTFIFLLSLFLP</sequence>
<evidence type="ECO:0000313" key="2">
    <source>
        <dbReference type="Proteomes" id="UP001418222"/>
    </source>
</evidence>
<proteinExistence type="predicted"/>
<dbReference type="Proteomes" id="UP001418222">
    <property type="component" value="Unassembled WGS sequence"/>
</dbReference>
<organism evidence="1 2">
    <name type="scientific">Platanthera zijinensis</name>
    <dbReference type="NCBI Taxonomy" id="2320716"/>
    <lineage>
        <taxon>Eukaryota</taxon>
        <taxon>Viridiplantae</taxon>
        <taxon>Streptophyta</taxon>
        <taxon>Embryophyta</taxon>
        <taxon>Tracheophyta</taxon>
        <taxon>Spermatophyta</taxon>
        <taxon>Magnoliopsida</taxon>
        <taxon>Liliopsida</taxon>
        <taxon>Asparagales</taxon>
        <taxon>Orchidaceae</taxon>
        <taxon>Orchidoideae</taxon>
        <taxon>Orchideae</taxon>
        <taxon>Orchidinae</taxon>
        <taxon>Platanthera</taxon>
    </lineage>
</organism>
<dbReference type="InterPro" id="IPR022228">
    <property type="entry name" value="DUF3755"/>
</dbReference>
<dbReference type="EMBL" id="JBBWWQ010000012">
    <property type="protein sequence ID" value="KAK8934149.1"/>
    <property type="molecule type" value="Genomic_DNA"/>
</dbReference>
<protein>
    <submittedName>
        <fullName evidence="1">Uncharacterized protein</fullName>
    </submittedName>
</protein>
<reference evidence="1 2" key="1">
    <citation type="journal article" date="2022" name="Nat. Plants">
        <title>Genomes of leafy and leafless Platanthera orchids illuminate the evolution of mycoheterotrophy.</title>
        <authorList>
            <person name="Li M.H."/>
            <person name="Liu K.W."/>
            <person name="Li Z."/>
            <person name="Lu H.C."/>
            <person name="Ye Q.L."/>
            <person name="Zhang D."/>
            <person name="Wang J.Y."/>
            <person name="Li Y.F."/>
            <person name="Zhong Z.M."/>
            <person name="Liu X."/>
            <person name="Yu X."/>
            <person name="Liu D.K."/>
            <person name="Tu X.D."/>
            <person name="Liu B."/>
            <person name="Hao Y."/>
            <person name="Liao X.Y."/>
            <person name="Jiang Y.T."/>
            <person name="Sun W.H."/>
            <person name="Chen J."/>
            <person name="Chen Y.Q."/>
            <person name="Ai Y."/>
            <person name="Zhai J.W."/>
            <person name="Wu S.S."/>
            <person name="Zhou Z."/>
            <person name="Hsiao Y.Y."/>
            <person name="Wu W.L."/>
            <person name="Chen Y.Y."/>
            <person name="Lin Y.F."/>
            <person name="Hsu J.L."/>
            <person name="Li C.Y."/>
            <person name="Wang Z.W."/>
            <person name="Zhao X."/>
            <person name="Zhong W.Y."/>
            <person name="Ma X.K."/>
            <person name="Ma L."/>
            <person name="Huang J."/>
            <person name="Chen G.Z."/>
            <person name="Huang M.Z."/>
            <person name="Huang L."/>
            <person name="Peng D.H."/>
            <person name="Luo Y.B."/>
            <person name="Zou S.Q."/>
            <person name="Chen S.P."/>
            <person name="Lan S."/>
            <person name="Tsai W.C."/>
            <person name="Van de Peer Y."/>
            <person name="Liu Z.J."/>
        </authorList>
    </citation>
    <scope>NUCLEOTIDE SEQUENCE [LARGE SCALE GENOMIC DNA]</scope>
    <source>
        <strain evidence="1">Lor287</strain>
    </source>
</reference>
<dbReference type="PANTHER" id="PTHR14000:SF6">
    <property type="entry name" value="OS02G0631200 PROTEIN"/>
    <property type="match status" value="1"/>
</dbReference>
<comment type="caution">
    <text evidence="1">The sequence shown here is derived from an EMBL/GenBank/DDBJ whole genome shotgun (WGS) entry which is preliminary data.</text>
</comment>